<keyword evidence="3" id="KW-1185">Reference proteome</keyword>
<evidence type="ECO:0000313" key="2">
    <source>
        <dbReference type="EMBL" id="CAK9185352.1"/>
    </source>
</evidence>
<gene>
    <name evidence="2" type="ORF">ILEXP_LOCUS55746</name>
</gene>
<name>A0ABC8UWM4_9AQUA</name>
<dbReference type="Proteomes" id="UP001642360">
    <property type="component" value="Unassembled WGS sequence"/>
</dbReference>
<dbReference type="AlphaFoldDB" id="A0ABC8UWM4"/>
<sequence length="98" mass="11099">MEFLSPDKPFAGFTPTYSTFNNNDSTHRSHHAIKSPPYSCCNQTVKSLHSLPATQRLNSPFCFNLLFVSIKLKTVRPLPHSDDPLHLNRRSCQQNTGI</sequence>
<comment type="caution">
    <text evidence="2">The sequence shown here is derived from an EMBL/GenBank/DDBJ whole genome shotgun (WGS) entry which is preliminary data.</text>
</comment>
<proteinExistence type="predicted"/>
<organism evidence="2 3">
    <name type="scientific">Ilex paraguariensis</name>
    <name type="common">yerba mate</name>
    <dbReference type="NCBI Taxonomy" id="185542"/>
    <lineage>
        <taxon>Eukaryota</taxon>
        <taxon>Viridiplantae</taxon>
        <taxon>Streptophyta</taxon>
        <taxon>Embryophyta</taxon>
        <taxon>Tracheophyta</taxon>
        <taxon>Spermatophyta</taxon>
        <taxon>Magnoliopsida</taxon>
        <taxon>eudicotyledons</taxon>
        <taxon>Gunneridae</taxon>
        <taxon>Pentapetalae</taxon>
        <taxon>asterids</taxon>
        <taxon>campanulids</taxon>
        <taxon>Aquifoliales</taxon>
        <taxon>Aquifoliaceae</taxon>
        <taxon>Ilex</taxon>
    </lineage>
</organism>
<dbReference type="EMBL" id="CAUOFW020009279">
    <property type="protein sequence ID" value="CAK9185352.1"/>
    <property type="molecule type" value="Genomic_DNA"/>
</dbReference>
<evidence type="ECO:0000313" key="3">
    <source>
        <dbReference type="Proteomes" id="UP001642360"/>
    </source>
</evidence>
<evidence type="ECO:0000256" key="1">
    <source>
        <dbReference type="SAM" id="MobiDB-lite"/>
    </source>
</evidence>
<protein>
    <submittedName>
        <fullName evidence="2">Uncharacterized protein</fullName>
    </submittedName>
</protein>
<reference evidence="2 3" key="1">
    <citation type="submission" date="2024-02" db="EMBL/GenBank/DDBJ databases">
        <authorList>
            <person name="Vignale AGUSTIN F."/>
            <person name="Sosa J E."/>
            <person name="Modenutti C."/>
        </authorList>
    </citation>
    <scope>NUCLEOTIDE SEQUENCE [LARGE SCALE GENOMIC DNA]</scope>
</reference>
<feature type="region of interest" description="Disordered" evidence="1">
    <location>
        <begin position="77"/>
        <end position="98"/>
    </location>
</feature>
<accession>A0ABC8UWM4</accession>